<comment type="caution">
    <text evidence="2">The sequence shown here is derived from an EMBL/GenBank/DDBJ whole genome shotgun (WGS) entry which is preliminary data.</text>
</comment>
<dbReference type="EMBL" id="VDMD01000004">
    <property type="protein sequence ID" value="TRM66074.1"/>
    <property type="molecule type" value="Genomic_DNA"/>
</dbReference>
<feature type="region of interest" description="Disordered" evidence="1">
    <location>
        <begin position="28"/>
        <end position="79"/>
    </location>
</feature>
<evidence type="ECO:0000313" key="2">
    <source>
        <dbReference type="EMBL" id="TRM66074.1"/>
    </source>
</evidence>
<sequence>MSTTENKSGTAAAEGLKAILRNKYIADETKQDAERRLKEGNFGDEKLSRSDQDAEDAAHREDLKARDFAFESDERPVSC</sequence>
<gene>
    <name evidence="2" type="ORF">BD626DRAFT_566706</name>
</gene>
<evidence type="ECO:0000256" key="1">
    <source>
        <dbReference type="SAM" id="MobiDB-lite"/>
    </source>
</evidence>
<evidence type="ECO:0000313" key="3">
    <source>
        <dbReference type="Proteomes" id="UP000320762"/>
    </source>
</evidence>
<keyword evidence="3" id="KW-1185">Reference proteome</keyword>
<protein>
    <submittedName>
        <fullName evidence="2">Uncharacterized protein</fullName>
    </submittedName>
</protein>
<name>A0A550CMU9_9AGAR</name>
<dbReference type="AlphaFoldDB" id="A0A550CMU9"/>
<dbReference type="Proteomes" id="UP000320762">
    <property type="component" value="Unassembled WGS sequence"/>
</dbReference>
<proteinExistence type="predicted"/>
<organism evidence="2 3">
    <name type="scientific">Schizophyllum amplum</name>
    <dbReference type="NCBI Taxonomy" id="97359"/>
    <lineage>
        <taxon>Eukaryota</taxon>
        <taxon>Fungi</taxon>
        <taxon>Dikarya</taxon>
        <taxon>Basidiomycota</taxon>
        <taxon>Agaricomycotina</taxon>
        <taxon>Agaricomycetes</taxon>
        <taxon>Agaricomycetidae</taxon>
        <taxon>Agaricales</taxon>
        <taxon>Schizophyllaceae</taxon>
        <taxon>Schizophyllum</taxon>
    </lineage>
</organism>
<reference evidence="2 3" key="1">
    <citation type="journal article" date="2019" name="New Phytol.">
        <title>Comparative genomics reveals unique wood-decay strategies and fruiting body development in the Schizophyllaceae.</title>
        <authorList>
            <person name="Almasi E."/>
            <person name="Sahu N."/>
            <person name="Krizsan K."/>
            <person name="Balint B."/>
            <person name="Kovacs G.M."/>
            <person name="Kiss B."/>
            <person name="Cseklye J."/>
            <person name="Drula E."/>
            <person name="Henrissat B."/>
            <person name="Nagy I."/>
            <person name="Chovatia M."/>
            <person name="Adam C."/>
            <person name="LaButti K."/>
            <person name="Lipzen A."/>
            <person name="Riley R."/>
            <person name="Grigoriev I.V."/>
            <person name="Nagy L.G."/>
        </authorList>
    </citation>
    <scope>NUCLEOTIDE SEQUENCE [LARGE SCALE GENOMIC DNA]</scope>
    <source>
        <strain evidence="2 3">NL-1724</strain>
    </source>
</reference>
<accession>A0A550CMU9</accession>